<evidence type="ECO:0000259" key="1">
    <source>
        <dbReference type="Pfam" id="PF06283"/>
    </source>
</evidence>
<dbReference type="AlphaFoldDB" id="A0A3E2BJN4"/>
<dbReference type="InterPro" id="IPR029010">
    <property type="entry name" value="ThuA-like"/>
</dbReference>
<organism evidence="2 3">
    <name type="scientific">Candidatus Saccharicenans subterraneus</name>
    <dbReference type="NCBI Taxonomy" id="2508984"/>
    <lineage>
        <taxon>Bacteria</taxon>
        <taxon>Candidatus Aminicenantota</taxon>
        <taxon>Candidatus Aminicenantia</taxon>
        <taxon>Candidatus Aminicenantales</taxon>
        <taxon>Candidatus Saccharicenantaceae</taxon>
        <taxon>Candidatus Saccharicenans</taxon>
    </lineage>
</organism>
<feature type="domain" description="ThuA-like" evidence="1">
    <location>
        <begin position="1"/>
        <end position="42"/>
    </location>
</feature>
<dbReference type="Gene3D" id="3.40.50.880">
    <property type="match status" value="1"/>
</dbReference>
<dbReference type="SUPFAM" id="SSF52317">
    <property type="entry name" value="Class I glutamine amidotransferase-like"/>
    <property type="match status" value="1"/>
</dbReference>
<sequence>MPVVWKKYCGKGRVFYSSLGHVAADFDAPEAREIVKRGILWAARVIN</sequence>
<name>A0A3E2BJN4_9BACT</name>
<evidence type="ECO:0000313" key="3">
    <source>
        <dbReference type="Proteomes" id="UP000257323"/>
    </source>
</evidence>
<dbReference type="Proteomes" id="UP000257323">
    <property type="component" value="Unassembled WGS sequence"/>
</dbReference>
<comment type="caution">
    <text evidence="2">The sequence shown here is derived from an EMBL/GenBank/DDBJ whole genome shotgun (WGS) entry which is preliminary data.</text>
</comment>
<dbReference type="EMBL" id="QUAH01000015">
    <property type="protein sequence ID" value="RFT14945.1"/>
    <property type="molecule type" value="Genomic_DNA"/>
</dbReference>
<proteinExistence type="predicted"/>
<evidence type="ECO:0000313" key="2">
    <source>
        <dbReference type="EMBL" id="RFT14945.1"/>
    </source>
</evidence>
<dbReference type="InterPro" id="IPR029062">
    <property type="entry name" value="Class_I_gatase-like"/>
</dbReference>
<accession>A0A3E2BJN4</accession>
<protein>
    <recommendedName>
        <fullName evidence="1">ThuA-like domain-containing protein</fullName>
    </recommendedName>
</protein>
<dbReference type="Pfam" id="PF06283">
    <property type="entry name" value="ThuA"/>
    <property type="match status" value="1"/>
</dbReference>
<reference evidence="2 3" key="1">
    <citation type="submission" date="2018-08" db="EMBL/GenBank/DDBJ databases">
        <title>Genome analysis of the thermophilic bacterium of the candidate phylum Aminicenantes from deep subsurface aquifer revealed its physiology and ecological role.</title>
        <authorList>
            <person name="Kadnikov V.V."/>
            <person name="Mardanov A.V."/>
            <person name="Beletsky A.V."/>
            <person name="Karnachuk O.V."/>
            <person name="Ravin N.V."/>
        </authorList>
    </citation>
    <scope>NUCLEOTIDE SEQUENCE [LARGE SCALE GENOMIC DNA]</scope>
    <source>
        <strain evidence="2">BY38</strain>
    </source>
</reference>
<gene>
    <name evidence="2" type="ORF">OP8BY_1145</name>
</gene>